<evidence type="ECO:0000256" key="1">
    <source>
        <dbReference type="SAM" id="MobiDB-lite"/>
    </source>
</evidence>
<reference evidence="2" key="1">
    <citation type="journal article" date="2022" name="bioRxiv">
        <title>Sequencing and chromosome-scale assembly of the giantPleurodeles waltlgenome.</title>
        <authorList>
            <person name="Brown T."/>
            <person name="Elewa A."/>
            <person name="Iarovenko S."/>
            <person name="Subramanian E."/>
            <person name="Araus A.J."/>
            <person name="Petzold A."/>
            <person name="Susuki M."/>
            <person name="Suzuki K.-i.T."/>
            <person name="Hayashi T."/>
            <person name="Toyoda A."/>
            <person name="Oliveira C."/>
            <person name="Osipova E."/>
            <person name="Leigh N.D."/>
            <person name="Simon A."/>
            <person name="Yun M.H."/>
        </authorList>
    </citation>
    <scope>NUCLEOTIDE SEQUENCE</scope>
    <source>
        <strain evidence="2">20211129_DDA</strain>
        <tissue evidence="2">Liver</tissue>
    </source>
</reference>
<protein>
    <submittedName>
        <fullName evidence="2">Uncharacterized protein</fullName>
    </submittedName>
</protein>
<dbReference type="EMBL" id="JANPWB010000005">
    <property type="protein sequence ID" value="KAJ1188058.1"/>
    <property type="molecule type" value="Genomic_DNA"/>
</dbReference>
<organism evidence="2 3">
    <name type="scientific">Pleurodeles waltl</name>
    <name type="common">Iberian ribbed newt</name>
    <dbReference type="NCBI Taxonomy" id="8319"/>
    <lineage>
        <taxon>Eukaryota</taxon>
        <taxon>Metazoa</taxon>
        <taxon>Chordata</taxon>
        <taxon>Craniata</taxon>
        <taxon>Vertebrata</taxon>
        <taxon>Euteleostomi</taxon>
        <taxon>Amphibia</taxon>
        <taxon>Batrachia</taxon>
        <taxon>Caudata</taxon>
        <taxon>Salamandroidea</taxon>
        <taxon>Salamandridae</taxon>
        <taxon>Pleurodelinae</taxon>
        <taxon>Pleurodeles</taxon>
    </lineage>
</organism>
<keyword evidence="3" id="KW-1185">Reference proteome</keyword>
<dbReference type="AlphaFoldDB" id="A0AAV7UGA3"/>
<sequence>MLGGGAPPDTDPQAVHGSARGPRVALLAPERSTRGSLQTAQCARAAYSCPGLLARSHFPSDLLGVAVGRRHAAARGCPRST</sequence>
<evidence type="ECO:0000313" key="3">
    <source>
        <dbReference type="Proteomes" id="UP001066276"/>
    </source>
</evidence>
<proteinExistence type="predicted"/>
<dbReference type="Proteomes" id="UP001066276">
    <property type="component" value="Chromosome 3_1"/>
</dbReference>
<feature type="region of interest" description="Disordered" evidence="1">
    <location>
        <begin position="1"/>
        <end position="21"/>
    </location>
</feature>
<gene>
    <name evidence="2" type="ORF">NDU88_004823</name>
</gene>
<evidence type="ECO:0000313" key="2">
    <source>
        <dbReference type="EMBL" id="KAJ1188058.1"/>
    </source>
</evidence>
<comment type="caution">
    <text evidence="2">The sequence shown here is derived from an EMBL/GenBank/DDBJ whole genome shotgun (WGS) entry which is preliminary data.</text>
</comment>
<name>A0AAV7UGA3_PLEWA</name>
<accession>A0AAV7UGA3</accession>